<protein>
    <recommendedName>
        <fullName evidence="3">Tail assembly chaperone</fullName>
    </recommendedName>
</protein>
<sequence length="203" mass="22745">MSDNRPAYEEFAISHGFVTVRMRPSLRAATILERLHDGFSNLFRHVDEFDLTTIKAVVMNTATDRDEASLYLAAMERLPLDNFYTSAMPSVSAVCRAFIPEAEPTAKPTSEAPKPWSEAFRDLYRIATGWLHWTPETAWNATPSEILNAYSGAMDMLRAIHGSADSIPEIDPEQARENEQNGLDPEYDRRALLSLRARLGGAL</sequence>
<gene>
    <name evidence="1" type="ORF">GGR23_004401</name>
</gene>
<dbReference type="Proteomes" id="UP000528286">
    <property type="component" value="Unassembled WGS sequence"/>
</dbReference>
<evidence type="ECO:0000313" key="1">
    <source>
        <dbReference type="EMBL" id="MBB4067172.1"/>
    </source>
</evidence>
<proteinExistence type="predicted"/>
<dbReference type="EMBL" id="JACIEZ010000015">
    <property type="protein sequence ID" value="MBB4067172.1"/>
    <property type="molecule type" value="Genomic_DNA"/>
</dbReference>
<accession>A0A7W6JB19</accession>
<name>A0A7W6JB19_9HYPH</name>
<evidence type="ECO:0008006" key="3">
    <source>
        <dbReference type="Google" id="ProtNLM"/>
    </source>
</evidence>
<dbReference type="AlphaFoldDB" id="A0A7W6JB19"/>
<keyword evidence="2" id="KW-1185">Reference proteome</keyword>
<organism evidence="1 2">
    <name type="scientific">Gellertiella hungarica</name>
    <dbReference type="NCBI Taxonomy" id="1572859"/>
    <lineage>
        <taxon>Bacteria</taxon>
        <taxon>Pseudomonadati</taxon>
        <taxon>Pseudomonadota</taxon>
        <taxon>Alphaproteobacteria</taxon>
        <taxon>Hyphomicrobiales</taxon>
        <taxon>Rhizobiaceae</taxon>
        <taxon>Gellertiella</taxon>
    </lineage>
</organism>
<evidence type="ECO:0000313" key="2">
    <source>
        <dbReference type="Proteomes" id="UP000528286"/>
    </source>
</evidence>
<dbReference type="RefSeq" id="WP_183368409.1">
    <property type="nucleotide sequence ID" value="NZ_JACIEZ010000015.1"/>
</dbReference>
<reference evidence="1 2" key="1">
    <citation type="submission" date="2020-08" db="EMBL/GenBank/DDBJ databases">
        <title>Genomic Encyclopedia of Type Strains, Phase IV (KMG-IV): sequencing the most valuable type-strain genomes for metagenomic binning, comparative biology and taxonomic classification.</title>
        <authorList>
            <person name="Goeker M."/>
        </authorList>
    </citation>
    <scope>NUCLEOTIDE SEQUENCE [LARGE SCALE GENOMIC DNA]</scope>
    <source>
        <strain evidence="1 2">DSM 29853</strain>
    </source>
</reference>
<comment type="caution">
    <text evidence="1">The sequence shown here is derived from an EMBL/GenBank/DDBJ whole genome shotgun (WGS) entry which is preliminary data.</text>
</comment>